<dbReference type="RefSeq" id="WP_283698583.1">
    <property type="nucleotide sequence ID" value="NZ_CATNXL010000006.1"/>
</dbReference>
<geneLocation type="plasmid" evidence="1">
    <name>pCPT84-1</name>
</geneLocation>
<sequence length="95" mass="11308">MINFIKKVKDKNLLFENFSEDELRTMEGAISVLMHIYSSELERLLKRKNESFPKLTQEDKYELGNEIKSYEDDILELKTILSKLNNILNNFKHLN</sequence>
<protein>
    <submittedName>
        <fullName evidence="1">Uncharacterized protein</fullName>
    </submittedName>
</protein>
<keyword evidence="1" id="KW-0614">Plasmid</keyword>
<reference evidence="1" key="1">
    <citation type="journal article" date="2019" name="Pathogens">
        <title>In silico Identification of Novel Toxin Homologs and Associated Mobile Genetic Elements in Clostridium perfringens.</title>
        <authorList>
            <person name="Lacey J.A."/>
            <person name="Johanesen P.A."/>
            <person name="Lyras D."/>
            <person name="Moore R.J."/>
        </authorList>
    </citation>
    <scope>NUCLEOTIDE SEQUENCE</scope>
    <source>
        <strain evidence="1">T84</strain>
        <plasmid evidence="1">pCPT84-1</plasmid>
    </source>
</reference>
<organism evidence="1">
    <name type="scientific">Clostridium perfringens</name>
    <dbReference type="NCBI Taxonomy" id="1502"/>
    <lineage>
        <taxon>Bacteria</taxon>
        <taxon>Bacillati</taxon>
        <taxon>Bacillota</taxon>
        <taxon>Clostridia</taxon>
        <taxon>Eubacteriales</taxon>
        <taxon>Clostridiaceae</taxon>
        <taxon>Clostridium</taxon>
    </lineage>
</organism>
<dbReference type="EMBL" id="MK285057">
    <property type="protein sequence ID" value="QDB00985.1"/>
    <property type="molecule type" value="Genomic_DNA"/>
</dbReference>
<evidence type="ECO:0000313" key="1">
    <source>
        <dbReference type="EMBL" id="QDB00985.1"/>
    </source>
</evidence>
<accession>A0A4Y5T3C4</accession>
<dbReference type="AlphaFoldDB" id="A0A4Y5T3C4"/>
<name>A0A4Y5T3C4_CLOPF</name>
<proteinExistence type="predicted"/>